<evidence type="ECO:0000256" key="1">
    <source>
        <dbReference type="ARBA" id="ARBA00022723"/>
    </source>
</evidence>
<evidence type="ECO:0000259" key="4">
    <source>
        <dbReference type="PROSITE" id="PS51746"/>
    </source>
</evidence>
<dbReference type="PROSITE" id="PS01032">
    <property type="entry name" value="PPM_1"/>
    <property type="match status" value="1"/>
</dbReference>
<evidence type="ECO:0000256" key="2">
    <source>
        <dbReference type="ARBA" id="ARBA00022801"/>
    </source>
</evidence>
<accession>A0A0N4UTM0</accession>
<dbReference type="PANTHER" id="PTHR13832:SF827">
    <property type="entry name" value="PROTEIN PHOSPHATASE 1L"/>
    <property type="match status" value="1"/>
</dbReference>
<keyword evidence="6" id="KW-1185">Reference proteome</keyword>
<keyword evidence="1" id="KW-0479">Metal-binding</keyword>
<dbReference type="PROSITE" id="PS51746">
    <property type="entry name" value="PPM_2"/>
    <property type="match status" value="1"/>
</dbReference>
<organism evidence="7">
    <name type="scientific">Enterobius vermicularis</name>
    <name type="common">Human pinworm</name>
    <dbReference type="NCBI Taxonomy" id="51028"/>
    <lineage>
        <taxon>Eukaryota</taxon>
        <taxon>Metazoa</taxon>
        <taxon>Ecdysozoa</taxon>
        <taxon>Nematoda</taxon>
        <taxon>Chromadorea</taxon>
        <taxon>Rhabditida</taxon>
        <taxon>Spirurina</taxon>
        <taxon>Oxyuridomorpha</taxon>
        <taxon>Oxyuroidea</taxon>
        <taxon>Oxyuridae</taxon>
        <taxon>Enterobius</taxon>
    </lineage>
</organism>
<protein>
    <submittedName>
        <fullName evidence="7">PPM-type phosphatase domain-containing protein</fullName>
    </submittedName>
</protein>
<dbReference type="InterPro" id="IPR036457">
    <property type="entry name" value="PPM-type-like_dom_sf"/>
</dbReference>
<dbReference type="InterPro" id="IPR000222">
    <property type="entry name" value="PP2C_BS"/>
</dbReference>
<dbReference type="STRING" id="51028.A0A0N4UTM0"/>
<dbReference type="Gene3D" id="3.60.40.10">
    <property type="entry name" value="PPM-type phosphatase domain"/>
    <property type="match status" value="1"/>
</dbReference>
<dbReference type="WBParaSite" id="EVEC_0000065501-mRNA-1">
    <property type="protein sequence ID" value="EVEC_0000065501-mRNA-1"/>
    <property type="gene ID" value="EVEC_0000065501"/>
</dbReference>
<dbReference type="Pfam" id="PF00481">
    <property type="entry name" value="PP2C"/>
    <property type="match status" value="1"/>
</dbReference>
<reference evidence="5 6" key="2">
    <citation type="submission" date="2018-10" db="EMBL/GenBank/DDBJ databases">
        <authorList>
            <consortium name="Pathogen Informatics"/>
        </authorList>
    </citation>
    <scope>NUCLEOTIDE SEQUENCE [LARGE SCALE GENOMIC DNA]</scope>
</reference>
<dbReference type="EMBL" id="UXUI01000662">
    <property type="protein sequence ID" value="VDD85292.1"/>
    <property type="molecule type" value="Genomic_DNA"/>
</dbReference>
<dbReference type="SUPFAM" id="SSF81606">
    <property type="entry name" value="PP2C-like"/>
    <property type="match status" value="1"/>
</dbReference>
<evidence type="ECO:0000313" key="7">
    <source>
        <dbReference type="WBParaSite" id="EVEC_0000065501-mRNA-1"/>
    </source>
</evidence>
<dbReference type="AlphaFoldDB" id="A0A0N4UTM0"/>
<sequence length="195" mass="22392">MRGKHLERLALTSRFEFKPPVFLDLGLSDIPLFRSGHWRWKHQNLAFFASRGQRPYMEDRMHYMFDPYNSILIFSIFDGHGGPYVSQYLEKNYANALRRRLLEFAANATTESLTSKEFRDCFAEAIITEVHNLDDAISRMHASYTLYTGSTLISVILEKHRYLTVVNVGDSRAVACDGRGRAVPLSEDHKPSDVS</sequence>
<evidence type="ECO:0000256" key="3">
    <source>
        <dbReference type="ARBA" id="ARBA00022912"/>
    </source>
</evidence>
<reference evidence="7" key="1">
    <citation type="submission" date="2017-02" db="UniProtKB">
        <authorList>
            <consortium name="WormBaseParasite"/>
        </authorList>
    </citation>
    <scope>IDENTIFICATION</scope>
</reference>
<dbReference type="InterPro" id="IPR015655">
    <property type="entry name" value="PP2C"/>
</dbReference>
<keyword evidence="3" id="KW-0904">Protein phosphatase</keyword>
<keyword evidence="2" id="KW-0378">Hydrolase</keyword>
<name>A0A0N4UTM0_ENTVE</name>
<proteinExistence type="predicted"/>
<dbReference type="Proteomes" id="UP000274131">
    <property type="component" value="Unassembled WGS sequence"/>
</dbReference>
<dbReference type="CDD" id="cd00143">
    <property type="entry name" value="PP2Cc"/>
    <property type="match status" value="1"/>
</dbReference>
<dbReference type="PANTHER" id="PTHR13832">
    <property type="entry name" value="PROTEIN PHOSPHATASE 2C"/>
    <property type="match status" value="1"/>
</dbReference>
<feature type="domain" description="PPM-type phosphatase" evidence="4">
    <location>
        <begin position="44"/>
        <end position="195"/>
    </location>
</feature>
<dbReference type="InterPro" id="IPR001932">
    <property type="entry name" value="PPM-type_phosphatase-like_dom"/>
</dbReference>
<gene>
    <name evidence="5" type="ORF">EVEC_LOCUS435</name>
</gene>
<dbReference type="OrthoDB" id="343114at2759"/>
<evidence type="ECO:0000313" key="5">
    <source>
        <dbReference type="EMBL" id="VDD85292.1"/>
    </source>
</evidence>
<dbReference type="GO" id="GO:0046872">
    <property type="term" value="F:metal ion binding"/>
    <property type="evidence" value="ECO:0007669"/>
    <property type="project" value="UniProtKB-KW"/>
</dbReference>
<dbReference type="GO" id="GO:0004722">
    <property type="term" value="F:protein serine/threonine phosphatase activity"/>
    <property type="evidence" value="ECO:0007669"/>
    <property type="project" value="InterPro"/>
</dbReference>
<evidence type="ECO:0000313" key="6">
    <source>
        <dbReference type="Proteomes" id="UP000274131"/>
    </source>
</evidence>